<protein>
    <submittedName>
        <fullName evidence="2">Uncharacterized protein</fullName>
    </submittedName>
</protein>
<accession>A0A0A8YHI6</accession>
<feature type="signal peptide" evidence="1">
    <location>
        <begin position="1"/>
        <end position="18"/>
    </location>
</feature>
<dbReference type="EMBL" id="GBRH01271926">
    <property type="protein sequence ID" value="JAD25969.1"/>
    <property type="molecule type" value="Transcribed_RNA"/>
</dbReference>
<evidence type="ECO:0000256" key="1">
    <source>
        <dbReference type="SAM" id="SignalP"/>
    </source>
</evidence>
<reference evidence="2" key="1">
    <citation type="submission" date="2014-09" db="EMBL/GenBank/DDBJ databases">
        <authorList>
            <person name="Magalhaes I.L.F."/>
            <person name="Oliveira U."/>
            <person name="Santos F.R."/>
            <person name="Vidigal T.H.D.A."/>
            <person name="Brescovit A.D."/>
            <person name="Santos A.J."/>
        </authorList>
    </citation>
    <scope>NUCLEOTIDE SEQUENCE</scope>
    <source>
        <tissue evidence="2">Shoot tissue taken approximately 20 cm above the soil surface</tissue>
    </source>
</reference>
<organism evidence="2">
    <name type="scientific">Arundo donax</name>
    <name type="common">Giant reed</name>
    <name type="synonym">Donax arundinaceus</name>
    <dbReference type="NCBI Taxonomy" id="35708"/>
    <lineage>
        <taxon>Eukaryota</taxon>
        <taxon>Viridiplantae</taxon>
        <taxon>Streptophyta</taxon>
        <taxon>Embryophyta</taxon>
        <taxon>Tracheophyta</taxon>
        <taxon>Spermatophyta</taxon>
        <taxon>Magnoliopsida</taxon>
        <taxon>Liliopsida</taxon>
        <taxon>Poales</taxon>
        <taxon>Poaceae</taxon>
        <taxon>PACMAD clade</taxon>
        <taxon>Arundinoideae</taxon>
        <taxon>Arundineae</taxon>
        <taxon>Arundo</taxon>
    </lineage>
</organism>
<proteinExistence type="predicted"/>
<sequence>MSHAHLVFSFFLFGFRHFQTPFHIFHRVPVYLQQNNCNNYVGLVYPYWLMIF</sequence>
<reference evidence="2" key="2">
    <citation type="journal article" date="2015" name="Data Brief">
        <title>Shoot transcriptome of the giant reed, Arundo donax.</title>
        <authorList>
            <person name="Barrero R.A."/>
            <person name="Guerrero F.D."/>
            <person name="Moolhuijzen P."/>
            <person name="Goolsby J.A."/>
            <person name="Tidwell J."/>
            <person name="Bellgard S.E."/>
            <person name="Bellgard M.I."/>
        </authorList>
    </citation>
    <scope>NUCLEOTIDE SEQUENCE</scope>
    <source>
        <tissue evidence="2">Shoot tissue taken approximately 20 cm above the soil surface</tissue>
    </source>
</reference>
<feature type="chain" id="PRO_5002044714" evidence="1">
    <location>
        <begin position="19"/>
        <end position="52"/>
    </location>
</feature>
<name>A0A0A8YHI6_ARUDO</name>
<keyword evidence="1" id="KW-0732">Signal</keyword>
<evidence type="ECO:0000313" key="2">
    <source>
        <dbReference type="EMBL" id="JAD25969.1"/>
    </source>
</evidence>
<dbReference type="AlphaFoldDB" id="A0A0A8YHI6"/>